<evidence type="ECO:0000313" key="2">
    <source>
        <dbReference type="Proteomes" id="UP000017813"/>
    </source>
</evidence>
<dbReference type="OrthoDB" id="5617695at2"/>
<organism evidence="1 2">
    <name type="scientific">Simonsiella muelleri ATCC 29453</name>
    <dbReference type="NCBI Taxonomy" id="641147"/>
    <lineage>
        <taxon>Bacteria</taxon>
        <taxon>Pseudomonadati</taxon>
        <taxon>Pseudomonadota</taxon>
        <taxon>Betaproteobacteria</taxon>
        <taxon>Neisseriales</taxon>
        <taxon>Neisseriaceae</taxon>
        <taxon>Simonsiella</taxon>
    </lineage>
</organism>
<reference evidence="1 2" key="2">
    <citation type="submission" date="2011-10" db="EMBL/GenBank/DDBJ databases">
        <title>The Genome Sequence of Simonsiella muelleri ATCC 29453.</title>
        <authorList>
            <consortium name="The Broad Institute Genome Sequencing Platform"/>
            <consortium name="The Broad Institute Genome Sequencing Center for Infectious Disease"/>
            <person name="Earl A."/>
            <person name="Ward D."/>
            <person name="Feldgarden M."/>
            <person name="Gevers D."/>
            <person name="Izard J."/>
            <person name="Baranova O.V."/>
            <person name="Blanton J.M."/>
            <person name="Tanner A.C."/>
            <person name="Dewhirst F."/>
            <person name="Young S.K."/>
            <person name="Zeng Q."/>
            <person name="Gargeya S."/>
            <person name="Fitzgerald M."/>
            <person name="Haas B."/>
            <person name="Abouelleil A."/>
            <person name="Alvarado L."/>
            <person name="Arachchi H.M."/>
            <person name="Berlin A."/>
            <person name="Brown A."/>
            <person name="Chapman S.B."/>
            <person name="Chen Z."/>
            <person name="Dunbar C."/>
            <person name="Freedman E."/>
            <person name="Gearin G."/>
            <person name="Goldberg J."/>
            <person name="Griggs A."/>
            <person name="Gujja S."/>
            <person name="Heiman D."/>
            <person name="Howarth C."/>
            <person name="Larson L."/>
            <person name="Lui A."/>
            <person name="MacDonald P.J.P."/>
            <person name="Montmayeur A."/>
            <person name="Murphy C."/>
            <person name="Neiman D."/>
            <person name="Pearson M."/>
            <person name="Priest M."/>
            <person name="Roberts A."/>
            <person name="Saif S."/>
            <person name="Shea T."/>
            <person name="Shenoy N."/>
            <person name="Sisk P."/>
            <person name="Stolte C."/>
            <person name="Sykes S."/>
            <person name="Wortman J."/>
            <person name="Nusbaum C."/>
            <person name="Birren B."/>
        </authorList>
    </citation>
    <scope>NUCLEOTIDE SEQUENCE [LARGE SCALE GENOMIC DNA]</scope>
    <source>
        <strain evidence="1 2">ATCC 29453</strain>
    </source>
</reference>
<dbReference type="HOGENOM" id="CLU_099041_0_1_4"/>
<dbReference type="RefSeq" id="WP_002641531.1">
    <property type="nucleotide sequence ID" value="NZ_CP019448.1"/>
</dbReference>
<dbReference type="EMBL" id="ADCY02000013">
    <property type="protein sequence ID" value="EFG31477.1"/>
    <property type="molecule type" value="Genomic_DNA"/>
</dbReference>
<comment type="caution">
    <text evidence="1">The sequence shown here is derived from an EMBL/GenBank/DDBJ whole genome shotgun (WGS) entry which is preliminary data.</text>
</comment>
<dbReference type="eggNOG" id="COG4723">
    <property type="taxonomic scope" value="Bacteria"/>
</dbReference>
<keyword evidence="2" id="KW-1185">Reference proteome</keyword>
<gene>
    <name evidence="1" type="ORF">HMPREF9021_00747</name>
</gene>
<sequence>MITICLHGSLKRDFGNRFCFHAVSPADALNGLFSQINGLREKIRNGTFLVRLNGIIQTEQSLEQNFRQPEKNAVVHIIPRTAGAGRVGQVIAGVVIAVVGAYFGQAWAVQLGVGLALGGVAQMLSKQPNLNANVQGQKASRNTAFSNLDNTIAQGQPVPLAYGLVYCGSRVISQGVESRRIGNNDDPILHNPTANIALSINKKFVAGIPAVAPNGQPYATDFANDSVRARNYVATLSQS</sequence>
<protein>
    <recommendedName>
        <fullName evidence="3">Lambda tail assembly I</fullName>
    </recommendedName>
</protein>
<proteinExistence type="predicted"/>
<evidence type="ECO:0000313" key="1">
    <source>
        <dbReference type="EMBL" id="EFG31477.1"/>
    </source>
</evidence>
<dbReference type="KEGG" id="smur:BWP33_09545"/>
<evidence type="ECO:0008006" key="3">
    <source>
        <dbReference type="Google" id="ProtNLM"/>
    </source>
</evidence>
<reference evidence="1 2" key="1">
    <citation type="submission" date="2010-03" db="EMBL/GenBank/DDBJ databases">
        <authorList>
            <consortium name="The Broad Institute Genome Sequencing Platform"/>
            <person name="Ward D."/>
            <person name="Earl A."/>
            <person name="Feldgarden M."/>
            <person name="Gevers D."/>
            <person name="Young S."/>
            <person name="Zeng Q."/>
            <person name="Koehrsen M."/>
            <person name="Alvarado L."/>
            <person name="Berlin A.M."/>
            <person name="Borenstein D."/>
            <person name="Chapman S.B."/>
            <person name="Chen Z."/>
            <person name="Engels R."/>
            <person name="Freedman E."/>
            <person name="Gellesch M."/>
            <person name="Goldberg J."/>
            <person name="Griggs A."/>
            <person name="Gujja S."/>
            <person name="Heilman E.R."/>
            <person name="Heiman D.I."/>
            <person name="Hepburn T.A."/>
            <person name="Howarth C."/>
            <person name="Jen D."/>
            <person name="Larson L."/>
            <person name="Mehta T."/>
            <person name="Park D."/>
            <person name="Pearson M."/>
            <person name="Richards J."/>
            <person name="Roberts A."/>
            <person name="Saif S."/>
            <person name="Shea T.D."/>
            <person name="Shenoy N."/>
            <person name="Sisk P."/>
            <person name="Stolte C."/>
            <person name="Sykes S.N."/>
            <person name="Walk T."/>
            <person name="White J."/>
            <person name="Yandava C."/>
            <person name="Izard J."/>
            <person name="Baranova O.V."/>
            <person name="Blanton J.M."/>
            <person name="Tanner A.C."/>
            <person name="Dewhirst F."/>
            <person name="Haas B."/>
            <person name="Nusbaum C."/>
            <person name="Birren B."/>
        </authorList>
    </citation>
    <scope>NUCLEOTIDE SEQUENCE [LARGE SCALE GENOMIC DNA]</scope>
    <source>
        <strain evidence="1 2">ATCC 29453</strain>
    </source>
</reference>
<accession>V9HM19</accession>
<dbReference type="Proteomes" id="UP000017813">
    <property type="component" value="Unassembled WGS sequence"/>
</dbReference>
<dbReference type="STRING" id="641147.HMPREF9021_00747"/>
<dbReference type="AlphaFoldDB" id="V9HM19"/>
<name>V9HM19_9NEIS</name>